<dbReference type="Gene3D" id="2.60.40.3710">
    <property type="match status" value="1"/>
</dbReference>
<dbReference type="EMBL" id="RBWV01000012">
    <property type="protein sequence ID" value="RKS74039.1"/>
    <property type="molecule type" value="Genomic_DNA"/>
</dbReference>
<dbReference type="GO" id="GO:0008360">
    <property type="term" value="P:regulation of cell shape"/>
    <property type="evidence" value="ECO:0007669"/>
    <property type="project" value="UniProtKB-UniRule"/>
</dbReference>
<feature type="active site" description="Nucleophile" evidence="13">
    <location>
        <position position="412"/>
    </location>
</feature>
<feature type="active site" description="Proton donor/acceptor" evidence="13">
    <location>
        <position position="394"/>
    </location>
</feature>
<feature type="domain" description="L,D-TPase catalytic" evidence="15">
    <location>
        <begin position="311"/>
        <end position="436"/>
    </location>
</feature>
<dbReference type="InterPro" id="IPR038063">
    <property type="entry name" value="Transpep_catalytic_dom"/>
</dbReference>
<keyword evidence="6 13" id="KW-0573">Peptidoglycan synthesis</keyword>
<feature type="compositionally biased region" description="Low complexity" evidence="14">
    <location>
        <begin position="36"/>
        <end position="51"/>
    </location>
</feature>
<keyword evidence="9 16" id="KW-0449">Lipoprotein</keyword>
<dbReference type="InterPro" id="IPR005490">
    <property type="entry name" value="LD_TPept_cat_dom"/>
</dbReference>
<dbReference type="CDD" id="cd16913">
    <property type="entry name" value="YkuD_like"/>
    <property type="match status" value="1"/>
</dbReference>
<dbReference type="AlphaFoldDB" id="A0A420XPB0"/>
<evidence type="ECO:0000259" key="15">
    <source>
        <dbReference type="PROSITE" id="PS52029"/>
    </source>
</evidence>
<evidence type="ECO:0000256" key="8">
    <source>
        <dbReference type="ARBA" id="ARBA00023139"/>
    </source>
</evidence>
<keyword evidence="4" id="KW-0732">Signal</keyword>
<dbReference type="GO" id="GO:0071555">
    <property type="term" value="P:cell wall organization"/>
    <property type="evidence" value="ECO:0007669"/>
    <property type="project" value="UniProtKB-UniRule"/>
</dbReference>
<proteinExistence type="predicted"/>
<keyword evidence="17" id="KW-1185">Reference proteome</keyword>
<evidence type="ECO:0000256" key="5">
    <source>
        <dbReference type="ARBA" id="ARBA00022960"/>
    </source>
</evidence>
<feature type="compositionally biased region" description="Gly residues" evidence="14">
    <location>
        <begin position="1"/>
        <end position="10"/>
    </location>
</feature>
<dbReference type="GO" id="GO:0018104">
    <property type="term" value="P:peptidoglycan-protein cross-linking"/>
    <property type="evidence" value="ECO:0007669"/>
    <property type="project" value="TreeGrafter"/>
</dbReference>
<dbReference type="GO" id="GO:0005576">
    <property type="term" value="C:extracellular region"/>
    <property type="evidence" value="ECO:0007669"/>
    <property type="project" value="TreeGrafter"/>
</dbReference>
<dbReference type="SUPFAM" id="SSF141523">
    <property type="entry name" value="L,D-transpeptidase catalytic domain-like"/>
    <property type="match status" value="1"/>
</dbReference>
<reference evidence="16 17" key="1">
    <citation type="submission" date="2018-10" db="EMBL/GenBank/DDBJ databases">
        <title>Genomic Encyclopedia of Archaeal and Bacterial Type Strains, Phase II (KMG-II): from individual species to whole genera.</title>
        <authorList>
            <person name="Goeker M."/>
        </authorList>
    </citation>
    <scope>NUCLEOTIDE SEQUENCE [LARGE SCALE GENOMIC DNA]</scope>
    <source>
        <strain evidence="16 17">RP-AC37</strain>
    </source>
</reference>
<feature type="region of interest" description="Disordered" evidence="14">
    <location>
        <begin position="1"/>
        <end position="21"/>
    </location>
</feature>
<dbReference type="InParanoid" id="A0A420XPB0"/>
<sequence length="464" mass="48233">MLAPGGGSDGGRSLRRIGTTGPVLGNIRSSVVSSGVVSGASSRSSREASGSPVRGRARSAVKVVALLGAVGLVPALTGCQASDNASAAVTSASGSSAGATPAGSPTPTIVPSLARLALSPAKGSSDVRLDAPISVTVTNGTLQRVDVRDAHGPVEGALADDGTTWVPVHGLLGDSTYTVRAYAVDAAGHPRSGTSTWTTVPVTKVAKTSISPLSGRTVGVGMPLIVRFNSPVADASKAAVQAGLQVSGTKHLDGTWSWINDSEVHYRTQHYFPAHSTVTLAVHLKGVELSKGVWGTEDTDRTVTYDVGASMVSTVDVKKHRMVVRRDGKVWGIFPITTGKAGFRTRGGIKVISEKYTMKVMDAATTGIKKGDPNYYKLDVPYAMRITNSGEFVHAAPWSTGSQGLTNVSHGCVGMSLANAHKLFDATNVGDVVNVIGSTRKLEPHNGWTDWNVKWSDWVEDSAV</sequence>
<feature type="region of interest" description="Disordered" evidence="14">
    <location>
        <begin position="36"/>
        <end position="55"/>
    </location>
</feature>
<dbReference type="FunFam" id="2.40.440.10:FF:000005">
    <property type="entry name" value="L,D-transpeptidase 2"/>
    <property type="match status" value="1"/>
</dbReference>
<gene>
    <name evidence="16" type="ORF">CLV35_2538</name>
</gene>
<keyword evidence="2" id="KW-1003">Cell membrane</keyword>
<dbReference type="Pfam" id="PF17964">
    <property type="entry name" value="Big_10"/>
    <property type="match status" value="1"/>
</dbReference>
<evidence type="ECO:0000313" key="17">
    <source>
        <dbReference type="Proteomes" id="UP000281955"/>
    </source>
</evidence>
<evidence type="ECO:0000256" key="7">
    <source>
        <dbReference type="ARBA" id="ARBA00023136"/>
    </source>
</evidence>
<evidence type="ECO:0000256" key="6">
    <source>
        <dbReference type="ARBA" id="ARBA00022984"/>
    </source>
</evidence>
<accession>A0A420XPB0</accession>
<evidence type="ECO:0000256" key="10">
    <source>
        <dbReference type="ARBA" id="ARBA00023315"/>
    </source>
</evidence>
<dbReference type="GO" id="GO:0071972">
    <property type="term" value="F:peptidoglycan L,D-transpeptidase activity"/>
    <property type="evidence" value="ECO:0007669"/>
    <property type="project" value="TreeGrafter"/>
</dbReference>
<dbReference type="PANTHER" id="PTHR30582:SF2">
    <property type="entry name" value="L,D-TRANSPEPTIDASE YCIB-RELATED"/>
    <property type="match status" value="1"/>
</dbReference>
<organism evidence="16 17">
    <name type="scientific">Motilibacter peucedani</name>
    <dbReference type="NCBI Taxonomy" id="598650"/>
    <lineage>
        <taxon>Bacteria</taxon>
        <taxon>Bacillati</taxon>
        <taxon>Actinomycetota</taxon>
        <taxon>Actinomycetes</taxon>
        <taxon>Motilibacterales</taxon>
        <taxon>Motilibacteraceae</taxon>
        <taxon>Motilibacter</taxon>
    </lineage>
</organism>
<evidence type="ECO:0000256" key="4">
    <source>
        <dbReference type="ARBA" id="ARBA00022729"/>
    </source>
</evidence>
<evidence type="ECO:0000256" key="13">
    <source>
        <dbReference type="PROSITE-ProRule" id="PRU01373"/>
    </source>
</evidence>
<keyword evidence="7" id="KW-0472">Membrane</keyword>
<dbReference type="PROSITE" id="PS52029">
    <property type="entry name" value="LD_TPASE"/>
    <property type="match status" value="1"/>
</dbReference>
<name>A0A420XPB0_9ACTN</name>
<dbReference type="InterPro" id="IPR041280">
    <property type="entry name" value="Big_10"/>
</dbReference>
<keyword evidence="3" id="KW-0808">Transferase</keyword>
<comment type="pathway">
    <text evidence="1 13">Cell wall biogenesis; peptidoglycan biosynthesis.</text>
</comment>
<evidence type="ECO:0000256" key="12">
    <source>
        <dbReference type="ARBA" id="ARBA00060592"/>
    </source>
</evidence>
<dbReference type="Pfam" id="PF03734">
    <property type="entry name" value="YkuD"/>
    <property type="match status" value="1"/>
</dbReference>
<dbReference type="Proteomes" id="UP000281955">
    <property type="component" value="Unassembled WGS sequence"/>
</dbReference>
<protein>
    <submittedName>
        <fullName evidence="16">Lipoprotein-anchoring transpeptidase ErfK/SrfK</fullName>
    </submittedName>
</protein>
<dbReference type="Gene3D" id="2.40.440.10">
    <property type="entry name" value="L,D-transpeptidase catalytic domain-like"/>
    <property type="match status" value="1"/>
</dbReference>
<evidence type="ECO:0000313" key="16">
    <source>
        <dbReference type="EMBL" id="RKS74039.1"/>
    </source>
</evidence>
<evidence type="ECO:0000256" key="9">
    <source>
        <dbReference type="ARBA" id="ARBA00023288"/>
    </source>
</evidence>
<comment type="caution">
    <text evidence="16">The sequence shown here is derived from an EMBL/GenBank/DDBJ whole genome shotgun (WGS) entry which is preliminary data.</text>
</comment>
<keyword evidence="10" id="KW-0012">Acyltransferase</keyword>
<evidence type="ECO:0000256" key="3">
    <source>
        <dbReference type="ARBA" id="ARBA00022679"/>
    </source>
</evidence>
<comment type="pathway">
    <text evidence="12">Glycan biosynthesis.</text>
</comment>
<dbReference type="InterPro" id="IPR050979">
    <property type="entry name" value="LD-transpeptidase"/>
</dbReference>
<dbReference type="PANTHER" id="PTHR30582">
    <property type="entry name" value="L,D-TRANSPEPTIDASE"/>
    <property type="match status" value="1"/>
</dbReference>
<keyword evidence="5 13" id="KW-0133">Cell shape</keyword>
<evidence type="ECO:0000256" key="2">
    <source>
        <dbReference type="ARBA" id="ARBA00022475"/>
    </source>
</evidence>
<dbReference type="UniPathway" id="UPA00219"/>
<dbReference type="GO" id="GO:0016746">
    <property type="term" value="F:acyltransferase activity"/>
    <property type="evidence" value="ECO:0007669"/>
    <property type="project" value="UniProtKB-KW"/>
</dbReference>
<evidence type="ECO:0000256" key="11">
    <source>
        <dbReference type="ARBA" id="ARBA00023316"/>
    </source>
</evidence>
<evidence type="ECO:0000256" key="1">
    <source>
        <dbReference type="ARBA" id="ARBA00004752"/>
    </source>
</evidence>
<evidence type="ECO:0000256" key="14">
    <source>
        <dbReference type="SAM" id="MobiDB-lite"/>
    </source>
</evidence>
<keyword evidence="11 13" id="KW-0961">Cell wall biogenesis/degradation</keyword>
<dbReference type="Gene3D" id="2.60.40.3780">
    <property type="match status" value="1"/>
</dbReference>
<keyword evidence="8" id="KW-0564">Palmitate</keyword>